<comment type="caution">
    <text evidence="2">The sequence shown here is derived from an EMBL/GenBank/DDBJ whole genome shotgun (WGS) entry which is preliminary data.</text>
</comment>
<feature type="transmembrane region" description="Helical" evidence="1">
    <location>
        <begin position="77"/>
        <end position="97"/>
    </location>
</feature>
<organism evidence="2 3">
    <name type="scientific">Agathobacter rectalis</name>
    <dbReference type="NCBI Taxonomy" id="39491"/>
    <lineage>
        <taxon>Bacteria</taxon>
        <taxon>Bacillati</taxon>
        <taxon>Bacillota</taxon>
        <taxon>Clostridia</taxon>
        <taxon>Lachnospirales</taxon>
        <taxon>Lachnospiraceae</taxon>
        <taxon>Agathobacter</taxon>
    </lineage>
</organism>
<keyword evidence="1" id="KW-1133">Transmembrane helix</keyword>
<keyword evidence="1" id="KW-0812">Transmembrane</keyword>
<feature type="transmembrane region" description="Helical" evidence="1">
    <location>
        <begin position="46"/>
        <end position="65"/>
    </location>
</feature>
<proteinExistence type="predicted"/>
<protein>
    <submittedName>
        <fullName evidence="2">Uncharacterized protein</fullName>
    </submittedName>
</protein>
<name>A0A414ZQ79_9FIRM</name>
<dbReference type="RefSeq" id="WP_005359612.1">
    <property type="nucleotide sequence ID" value="NZ_QRKN01000001.1"/>
</dbReference>
<evidence type="ECO:0000313" key="3">
    <source>
        <dbReference type="Proteomes" id="UP000285865"/>
    </source>
</evidence>
<keyword evidence="1" id="KW-0472">Membrane</keyword>
<evidence type="ECO:0000313" key="2">
    <source>
        <dbReference type="EMBL" id="RHI25374.1"/>
    </source>
</evidence>
<dbReference type="Proteomes" id="UP000285865">
    <property type="component" value="Unassembled WGS sequence"/>
</dbReference>
<gene>
    <name evidence="2" type="ORF">DW172_01380</name>
</gene>
<evidence type="ECO:0000256" key="1">
    <source>
        <dbReference type="SAM" id="Phobius"/>
    </source>
</evidence>
<accession>A0A414ZQ79</accession>
<feature type="transmembrane region" description="Helical" evidence="1">
    <location>
        <begin position="6"/>
        <end position="25"/>
    </location>
</feature>
<sequence>MKYLICGILGIAIGFFVFYLLFRIANKDKLCKKLQDGSKKKLPKPNFTKLVLVAVLFTYFVGLYIGIKVTLIDYSQFGVLATYIATPTTTVIALYCWKAKAENIIKIKKGYPEETKDISVDLNNINI</sequence>
<dbReference type="EMBL" id="QRKN01000001">
    <property type="protein sequence ID" value="RHI25374.1"/>
    <property type="molecule type" value="Genomic_DNA"/>
</dbReference>
<dbReference type="AlphaFoldDB" id="A0A414ZQ79"/>
<reference evidence="2 3" key="1">
    <citation type="submission" date="2018-08" db="EMBL/GenBank/DDBJ databases">
        <title>A genome reference for cultivated species of the human gut microbiota.</title>
        <authorList>
            <person name="Zou Y."/>
            <person name="Xue W."/>
            <person name="Luo G."/>
        </authorList>
    </citation>
    <scope>NUCLEOTIDE SEQUENCE [LARGE SCALE GENOMIC DNA]</scope>
    <source>
        <strain evidence="2 3">AM16-11</strain>
    </source>
</reference>